<dbReference type="Proteomes" id="UP000006691">
    <property type="component" value="Chromosome"/>
</dbReference>
<dbReference type="HOGENOM" id="CLU_118528_2_0_9"/>
<dbReference type="Pfam" id="PF05037">
    <property type="entry name" value="DUF669"/>
    <property type="match status" value="1"/>
</dbReference>
<protein>
    <submittedName>
        <fullName evidence="2">Porphobilinogen deaminase</fullName>
    </submittedName>
</protein>
<reference evidence="3" key="1">
    <citation type="submission" date="2011-04" db="EMBL/GenBank/DDBJ databases">
        <title>Genome sequence of Solibacillus silvestris StLB046.</title>
        <authorList>
            <person name="Morohoshi T."/>
            <person name="Someya N."/>
            <person name="Ikeda T."/>
        </authorList>
    </citation>
    <scope>NUCLEOTIDE SEQUENCE [LARGE SCALE GENOMIC DNA]</scope>
    <source>
        <strain evidence="3">StLB046</strain>
    </source>
</reference>
<evidence type="ECO:0000256" key="1">
    <source>
        <dbReference type="SAM" id="MobiDB-lite"/>
    </source>
</evidence>
<dbReference type="EMBL" id="AP012157">
    <property type="protein sequence ID" value="BAK15824.1"/>
    <property type="molecule type" value="Genomic_DNA"/>
</dbReference>
<gene>
    <name evidence="2" type="ordered locus">SSIL_1401</name>
</gene>
<dbReference type="KEGG" id="siv:SSIL_1401"/>
<keyword evidence="3" id="KW-1185">Reference proteome</keyword>
<dbReference type="AlphaFoldDB" id="F2F2I6"/>
<dbReference type="RefSeq" id="WP_014823277.1">
    <property type="nucleotide sequence ID" value="NC_018065.1"/>
</dbReference>
<evidence type="ECO:0000313" key="3">
    <source>
        <dbReference type="Proteomes" id="UP000006691"/>
    </source>
</evidence>
<dbReference type="PATRIC" id="fig|1002809.3.peg.1412"/>
<sequence length="157" mass="17419">MGFKINFDSANVSTGFGLVEEGKYEVTIVAAEAKEWQGQYSIGFDVEIRSDIEQKHQGAKILYNTLYLTSAIADYAEDTEKKRNSFFVACGYKGKMDLDLDVVVREIIGKSVLAYVKHETDKNNKTWAKVKFVAPSSADPAQPDGPPIQVGEDDLPF</sequence>
<dbReference type="eggNOG" id="ENOG503393P">
    <property type="taxonomic scope" value="Bacteria"/>
</dbReference>
<evidence type="ECO:0000313" key="2">
    <source>
        <dbReference type="EMBL" id="BAK15824.1"/>
    </source>
</evidence>
<feature type="region of interest" description="Disordered" evidence="1">
    <location>
        <begin position="135"/>
        <end position="157"/>
    </location>
</feature>
<accession>F2F2I6</accession>
<reference evidence="2 3" key="2">
    <citation type="journal article" date="2012" name="J. Biosci. Bioeng.">
        <title>Complete genome sequence and characterization of the N-acylhomoserine lactone-degrading gene of the potato leaf-associated Solibacillus silvestris.</title>
        <authorList>
            <person name="Morohoshi T."/>
            <person name="Tominaga Y."/>
            <person name="Someya N."/>
            <person name="Ikeda T."/>
        </authorList>
    </citation>
    <scope>NUCLEOTIDE SEQUENCE [LARGE SCALE GENOMIC DNA]</scope>
    <source>
        <strain evidence="2 3">StLB046</strain>
    </source>
</reference>
<name>F2F2I6_SOLSS</name>
<organism evidence="2 3">
    <name type="scientific">Solibacillus silvestris (strain StLB046)</name>
    <name type="common">Bacillus silvestris</name>
    <dbReference type="NCBI Taxonomy" id="1002809"/>
    <lineage>
        <taxon>Bacteria</taxon>
        <taxon>Bacillati</taxon>
        <taxon>Bacillota</taxon>
        <taxon>Bacilli</taxon>
        <taxon>Bacillales</taxon>
        <taxon>Caryophanaceae</taxon>
        <taxon>Solibacillus</taxon>
    </lineage>
</organism>
<dbReference type="InterPro" id="IPR007731">
    <property type="entry name" value="DUF669"/>
</dbReference>
<proteinExistence type="predicted"/>